<reference evidence="4" key="1">
    <citation type="journal article" date="2017" name="bioRxiv">
        <title>Comparative analysis of the genomes of Stylophora pistillata and Acropora digitifera provides evidence for extensive differences between species of corals.</title>
        <authorList>
            <person name="Voolstra C.R."/>
            <person name="Li Y."/>
            <person name="Liew Y.J."/>
            <person name="Baumgarten S."/>
            <person name="Zoccola D."/>
            <person name="Flot J.-F."/>
            <person name="Tambutte S."/>
            <person name="Allemand D."/>
            <person name="Aranda M."/>
        </authorList>
    </citation>
    <scope>NUCLEOTIDE SEQUENCE [LARGE SCALE GENOMIC DNA]</scope>
</reference>
<feature type="compositionally biased region" description="Acidic residues" evidence="2">
    <location>
        <begin position="354"/>
        <end position="385"/>
    </location>
</feature>
<dbReference type="PROSITE" id="PS50005">
    <property type="entry name" value="TPR"/>
    <property type="match status" value="1"/>
</dbReference>
<feature type="compositionally biased region" description="Basic residues" evidence="2">
    <location>
        <begin position="1"/>
        <end position="20"/>
    </location>
</feature>
<dbReference type="AlphaFoldDB" id="A0A2B4SKL1"/>
<dbReference type="Proteomes" id="UP000225706">
    <property type="component" value="Unassembled WGS sequence"/>
</dbReference>
<feature type="repeat" description="TPR" evidence="1">
    <location>
        <begin position="93"/>
        <end position="126"/>
    </location>
</feature>
<keyword evidence="4" id="KW-1185">Reference proteome</keyword>
<protein>
    <submittedName>
        <fullName evidence="3">UPF0661 TPR repeat-containing protein C16D10.01c</fullName>
    </submittedName>
</protein>
<dbReference type="InterPro" id="IPR011990">
    <property type="entry name" value="TPR-like_helical_dom_sf"/>
</dbReference>
<dbReference type="EMBL" id="LSMT01000050">
    <property type="protein sequence ID" value="PFX30421.1"/>
    <property type="molecule type" value="Genomic_DNA"/>
</dbReference>
<comment type="caution">
    <text evidence="3">The sequence shown here is derived from an EMBL/GenBank/DDBJ whole genome shotgun (WGS) entry which is preliminary data.</text>
</comment>
<feature type="compositionally biased region" description="Basic and acidic residues" evidence="2">
    <location>
        <begin position="21"/>
        <end position="30"/>
    </location>
</feature>
<feature type="region of interest" description="Disordered" evidence="2">
    <location>
        <begin position="350"/>
        <end position="385"/>
    </location>
</feature>
<dbReference type="GO" id="GO:0016020">
    <property type="term" value="C:membrane"/>
    <property type="evidence" value="ECO:0007669"/>
    <property type="project" value="TreeGrafter"/>
</dbReference>
<feature type="region of interest" description="Disordered" evidence="2">
    <location>
        <begin position="1"/>
        <end position="49"/>
    </location>
</feature>
<dbReference type="SUPFAM" id="SSF48452">
    <property type="entry name" value="TPR-like"/>
    <property type="match status" value="1"/>
</dbReference>
<keyword evidence="1" id="KW-0802">TPR repeat</keyword>
<dbReference type="InterPro" id="IPR019734">
    <property type="entry name" value="TPR_rpt"/>
</dbReference>
<organism evidence="3 4">
    <name type="scientific">Stylophora pistillata</name>
    <name type="common">Smooth cauliflower coral</name>
    <dbReference type="NCBI Taxonomy" id="50429"/>
    <lineage>
        <taxon>Eukaryota</taxon>
        <taxon>Metazoa</taxon>
        <taxon>Cnidaria</taxon>
        <taxon>Anthozoa</taxon>
        <taxon>Hexacorallia</taxon>
        <taxon>Scleractinia</taxon>
        <taxon>Astrocoeniina</taxon>
        <taxon>Pocilloporidae</taxon>
        <taxon>Stylophora</taxon>
    </lineage>
</organism>
<evidence type="ECO:0000313" key="3">
    <source>
        <dbReference type="EMBL" id="PFX30421.1"/>
    </source>
</evidence>
<proteinExistence type="predicted"/>
<name>A0A2B4SKL1_STYPI</name>
<dbReference type="CDD" id="cd24142">
    <property type="entry name" value="ACL4-like"/>
    <property type="match status" value="1"/>
</dbReference>
<dbReference type="Gene3D" id="1.25.40.10">
    <property type="entry name" value="Tetratricopeptide repeat domain"/>
    <property type="match status" value="2"/>
</dbReference>
<dbReference type="GO" id="GO:0035091">
    <property type="term" value="F:phosphatidylinositol binding"/>
    <property type="evidence" value="ECO:0007669"/>
    <property type="project" value="TreeGrafter"/>
</dbReference>
<evidence type="ECO:0000256" key="1">
    <source>
        <dbReference type="PROSITE-ProRule" id="PRU00339"/>
    </source>
</evidence>
<dbReference type="Pfam" id="PF13181">
    <property type="entry name" value="TPR_8"/>
    <property type="match status" value="1"/>
</dbReference>
<dbReference type="SMART" id="SM00028">
    <property type="entry name" value="TPR"/>
    <property type="match status" value="4"/>
</dbReference>
<dbReference type="STRING" id="50429.A0A2B4SKL1"/>
<evidence type="ECO:0000313" key="4">
    <source>
        <dbReference type="Proteomes" id="UP000225706"/>
    </source>
</evidence>
<dbReference type="PANTHER" id="PTHR28654">
    <property type="entry name" value="AXIN INTERACTOR, DORSALIZATION-ASSOCIATED PROTEIN"/>
    <property type="match status" value="1"/>
</dbReference>
<dbReference type="Pfam" id="PF13431">
    <property type="entry name" value="TPR_17"/>
    <property type="match status" value="1"/>
</dbReference>
<evidence type="ECO:0000256" key="2">
    <source>
        <dbReference type="SAM" id="MobiDB-lite"/>
    </source>
</evidence>
<gene>
    <name evidence="3" type="ORF">AWC38_SpisGene4757</name>
</gene>
<sequence>MGKERKRKAKKTTSAAKKKGSSSEHSEKPLTDSGKSDNGGETDLVQENEKIKGKNRYSIKDLLKQVDECLDNFNYELAVKFCERALCIEPDNMEVLEMAGSVYLETGDMDKAKSCFENAVRISPDQGYSKYMNLGQLLEGQEAVATFKKGIQLMIASKDNESSQASASDSMAASSNEISTAYCSLAEMYLTDECFKEEADSKCYECCQKAVEFDPTNPEAFQLMASCLVSQQNMDEAQKMLDKSLELWQGKDEELPEAPVPPYETRITTAKLLIELENYETAGSVLEELIEESDEVSQVWYLLGWLNHITNQDSISIRTCLEQAQKLFTQFGCDDQPMMDHVTEMLASLPEVENLGEENGSLEDNSDADDGEEEEEEEEEEMDIQ</sequence>
<dbReference type="GO" id="GO:0048264">
    <property type="term" value="P:determination of ventral identity"/>
    <property type="evidence" value="ECO:0007669"/>
    <property type="project" value="TreeGrafter"/>
</dbReference>
<dbReference type="PANTHER" id="PTHR28654:SF1">
    <property type="entry name" value="AXIN INTERACTOR, DORSALIZATION-ASSOCIATED PROTEIN"/>
    <property type="match status" value="1"/>
</dbReference>
<dbReference type="OrthoDB" id="1914839at2759"/>
<accession>A0A2B4SKL1</accession>